<evidence type="ECO:0000313" key="9">
    <source>
        <dbReference type="Proteomes" id="UP001500751"/>
    </source>
</evidence>
<accession>A0ABP5GXN4</accession>
<dbReference type="PANTHER" id="PTHR30627:SF1">
    <property type="entry name" value="PEPTIDOGLYCAN D,D-TRANSPEPTIDASE FTSI"/>
    <property type="match status" value="1"/>
</dbReference>
<dbReference type="Proteomes" id="UP001500751">
    <property type="component" value="Unassembled WGS sequence"/>
</dbReference>
<feature type="domain" description="Penicillin-binding protein transpeptidase" evidence="6">
    <location>
        <begin position="383"/>
        <end position="697"/>
    </location>
</feature>
<dbReference type="GO" id="GO:0051301">
    <property type="term" value="P:cell division"/>
    <property type="evidence" value="ECO:0007669"/>
    <property type="project" value="UniProtKB-KW"/>
</dbReference>
<keyword evidence="5" id="KW-1133">Transmembrane helix</keyword>
<proteinExistence type="inferred from homology"/>
<dbReference type="Gene3D" id="3.90.1310.10">
    <property type="entry name" value="Penicillin-binding protein 2a (Domain 2)"/>
    <property type="match status" value="1"/>
</dbReference>
<dbReference type="Gene3D" id="3.40.710.10">
    <property type="entry name" value="DD-peptidase/beta-lactamase superfamily"/>
    <property type="match status" value="1"/>
</dbReference>
<keyword evidence="5" id="KW-0812">Transmembrane</keyword>
<feature type="compositionally biased region" description="Low complexity" evidence="4">
    <location>
        <begin position="102"/>
        <end position="120"/>
    </location>
</feature>
<dbReference type="RefSeq" id="WP_344671271.1">
    <property type="nucleotide sequence ID" value="NZ_BAAAQN010000077.1"/>
</dbReference>
<keyword evidence="9" id="KW-1185">Reference proteome</keyword>
<dbReference type="SUPFAM" id="SSF56519">
    <property type="entry name" value="Penicillin binding protein dimerisation domain"/>
    <property type="match status" value="1"/>
</dbReference>
<evidence type="ECO:0000256" key="1">
    <source>
        <dbReference type="ARBA" id="ARBA00004370"/>
    </source>
</evidence>
<protein>
    <submittedName>
        <fullName evidence="8">Cell division protein FtsI</fullName>
    </submittedName>
</protein>
<feature type="compositionally biased region" description="Basic and acidic residues" evidence="4">
    <location>
        <begin position="1"/>
        <end position="23"/>
    </location>
</feature>
<dbReference type="Pfam" id="PF03717">
    <property type="entry name" value="PBP_dimer"/>
    <property type="match status" value="1"/>
</dbReference>
<comment type="similarity">
    <text evidence="2">Belongs to the transpeptidase family.</text>
</comment>
<dbReference type="EMBL" id="BAAAQN010000077">
    <property type="protein sequence ID" value="GAA2060094.1"/>
    <property type="molecule type" value="Genomic_DNA"/>
</dbReference>
<keyword evidence="8" id="KW-0131">Cell cycle</keyword>
<name>A0ABP5GXN4_9ACTN</name>
<dbReference type="InterPro" id="IPR012338">
    <property type="entry name" value="Beta-lactam/transpept-like"/>
</dbReference>
<evidence type="ECO:0000256" key="4">
    <source>
        <dbReference type="SAM" id="MobiDB-lite"/>
    </source>
</evidence>
<dbReference type="InterPro" id="IPR005311">
    <property type="entry name" value="PBP_dimer"/>
</dbReference>
<evidence type="ECO:0000313" key="8">
    <source>
        <dbReference type="EMBL" id="GAA2060094.1"/>
    </source>
</evidence>
<feature type="region of interest" description="Disordered" evidence="4">
    <location>
        <begin position="1"/>
        <end position="123"/>
    </location>
</feature>
<keyword evidence="3 5" id="KW-0472">Membrane</keyword>
<dbReference type="InterPro" id="IPR050515">
    <property type="entry name" value="Beta-lactam/transpept"/>
</dbReference>
<comment type="subcellular location">
    <subcellularLocation>
        <location evidence="1">Membrane</location>
    </subcellularLocation>
</comment>
<keyword evidence="8" id="KW-0132">Cell division</keyword>
<feature type="transmembrane region" description="Helical" evidence="5">
    <location>
        <begin position="130"/>
        <end position="147"/>
    </location>
</feature>
<comment type="caution">
    <text evidence="8">The sequence shown here is derived from an EMBL/GenBank/DDBJ whole genome shotgun (WGS) entry which is preliminary data.</text>
</comment>
<feature type="domain" description="Penicillin-binding protein dimerisation" evidence="7">
    <location>
        <begin position="172"/>
        <end position="334"/>
    </location>
</feature>
<evidence type="ECO:0000256" key="2">
    <source>
        <dbReference type="ARBA" id="ARBA00007171"/>
    </source>
</evidence>
<dbReference type="Pfam" id="PF00905">
    <property type="entry name" value="Transpeptidase"/>
    <property type="match status" value="1"/>
</dbReference>
<evidence type="ECO:0000259" key="7">
    <source>
        <dbReference type="Pfam" id="PF03717"/>
    </source>
</evidence>
<dbReference type="PANTHER" id="PTHR30627">
    <property type="entry name" value="PEPTIDOGLYCAN D,D-TRANSPEPTIDASE"/>
    <property type="match status" value="1"/>
</dbReference>
<dbReference type="InterPro" id="IPR001460">
    <property type="entry name" value="PCN-bd_Tpept"/>
</dbReference>
<sequence>MSDRDRPDRPGHPDHPDRPKDQGTGRPRQPSKRLSPRQPGQPGQSAKSAEPSKSAKPGRTSQPGQPAKPARPATPAKPPTPGTPADRPRPTAVRQLPPRRPVPGAAAARRPPGPRTPTLRMGSPRKRLRITMFGLLFTFSLFAGRLFQLQAVDEKNYAKAASAGREATAVLHASRGAILAADGTPLAVSVEAYDVTADPTLVAKYHEDVDELSAKLAGLFSEAPEYAQGGAPTAEALRTALTKPDTRYVVLARKASPATCVKIRQLAVSNTSNPQSIVGVYTNSRDDRRTYPGGTLAANLIGFTDGDGTGKAGIEQMLNGRLAGKDGQESYQAAAGVEIPTTGVNLKPAVDGESVKTTIDPDIQWAADQALADQVKKTGSLSGTVVVQDVKTGQILALSNYPTFDPRHITTADAPNLGNRAFTEPFEPGSVAKAITMSAAIQEGVAEPGTELAPFRSPMKVGRVFLRDDVDHGPWSLTMTGVLAKSSNLGTIEVADLFTQKGLNRDAVIGKYQHLFGFGAKTGIGFPGETAGLLDPPEKWTDTERNTVLYGQGVSATAVQDASVYQTIANGGVRIAPTLIQGWTDASGKFTPAAAPQQTPVISADTATKVAEMLEAVTTDEHGTGGSAQIPGYRVAGKTGTANRYDDKVGGYDGYTASFIGFAPTDKPQIVVAVSLQKPVGEHFGSQVAAPVFTKVMSFALQSRGVAPTGTPQSNLPTTYGSAN</sequence>
<dbReference type="InterPro" id="IPR036138">
    <property type="entry name" value="PBP_dimer_sf"/>
</dbReference>
<gene>
    <name evidence="8" type="primary">ftsI</name>
    <name evidence="8" type="ORF">GCM10009839_83370</name>
</gene>
<reference evidence="9" key="1">
    <citation type="journal article" date="2019" name="Int. J. Syst. Evol. Microbiol.">
        <title>The Global Catalogue of Microorganisms (GCM) 10K type strain sequencing project: providing services to taxonomists for standard genome sequencing and annotation.</title>
        <authorList>
            <consortium name="The Broad Institute Genomics Platform"/>
            <consortium name="The Broad Institute Genome Sequencing Center for Infectious Disease"/>
            <person name="Wu L."/>
            <person name="Ma J."/>
        </authorList>
    </citation>
    <scope>NUCLEOTIDE SEQUENCE [LARGE SCALE GENOMIC DNA]</scope>
    <source>
        <strain evidence="9">JCM 16014</strain>
    </source>
</reference>
<evidence type="ECO:0000259" key="6">
    <source>
        <dbReference type="Pfam" id="PF00905"/>
    </source>
</evidence>
<evidence type="ECO:0000256" key="5">
    <source>
        <dbReference type="SAM" id="Phobius"/>
    </source>
</evidence>
<dbReference type="Gene3D" id="3.30.450.330">
    <property type="match status" value="1"/>
</dbReference>
<feature type="compositionally biased region" description="Low complexity" evidence="4">
    <location>
        <begin position="45"/>
        <end position="57"/>
    </location>
</feature>
<dbReference type="SUPFAM" id="SSF56601">
    <property type="entry name" value="beta-lactamase/transpeptidase-like"/>
    <property type="match status" value="1"/>
</dbReference>
<evidence type="ECO:0000256" key="3">
    <source>
        <dbReference type="ARBA" id="ARBA00023136"/>
    </source>
</evidence>
<organism evidence="8 9">
    <name type="scientific">Catenulispora yoronensis</name>
    <dbReference type="NCBI Taxonomy" id="450799"/>
    <lineage>
        <taxon>Bacteria</taxon>
        <taxon>Bacillati</taxon>
        <taxon>Actinomycetota</taxon>
        <taxon>Actinomycetes</taxon>
        <taxon>Catenulisporales</taxon>
        <taxon>Catenulisporaceae</taxon>
        <taxon>Catenulispora</taxon>
    </lineage>
</organism>